<keyword evidence="2 5" id="KW-0812">Transmembrane</keyword>
<feature type="transmembrane region" description="Helical" evidence="5">
    <location>
        <begin position="287"/>
        <end position="305"/>
    </location>
</feature>
<proteinExistence type="predicted"/>
<dbReference type="KEGG" id="nba:CUN60_02225"/>
<dbReference type="Proteomes" id="UP000236655">
    <property type="component" value="Chromosome"/>
</dbReference>
<evidence type="ECO:0000259" key="6">
    <source>
        <dbReference type="Pfam" id="PF13515"/>
    </source>
</evidence>
<feature type="transmembrane region" description="Helical" evidence="5">
    <location>
        <begin position="248"/>
        <end position="281"/>
    </location>
</feature>
<dbReference type="RefSeq" id="WP_102950465.1">
    <property type="nucleotide sequence ID" value="NZ_CP024847.1"/>
</dbReference>
<gene>
    <name evidence="7" type="ORF">CUN60_02225</name>
</gene>
<evidence type="ECO:0000256" key="4">
    <source>
        <dbReference type="ARBA" id="ARBA00023136"/>
    </source>
</evidence>
<evidence type="ECO:0000313" key="8">
    <source>
        <dbReference type="Proteomes" id="UP000236655"/>
    </source>
</evidence>
<feature type="transmembrane region" description="Helical" evidence="5">
    <location>
        <begin position="70"/>
        <end position="88"/>
    </location>
</feature>
<name>A0A2I7N4N0_9NEIS</name>
<protein>
    <recommendedName>
        <fullName evidence="6">Integral membrane bound transporter domain-containing protein</fullName>
    </recommendedName>
</protein>
<evidence type="ECO:0000256" key="3">
    <source>
        <dbReference type="ARBA" id="ARBA00022989"/>
    </source>
</evidence>
<dbReference type="Pfam" id="PF13515">
    <property type="entry name" value="FUSC_2"/>
    <property type="match status" value="1"/>
</dbReference>
<feature type="transmembrane region" description="Helical" evidence="5">
    <location>
        <begin position="317"/>
        <end position="334"/>
    </location>
</feature>
<dbReference type="InterPro" id="IPR049453">
    <property type="entry name" value="Memb_transporter_dom"/>
</dbReference>
<organism evidence="7 8">
    <name type="scientific">Aquella oligotrophica</name>
    <dbReference type="NCBI Taxonomy" id="2067065"/>
    <lineage>
        <taxon>Bacteria</taxon>
        <taxon>Pseudomonadati</taxon>
        <taxon>Pseudomonadota</taxon>
        <taxon>Betaproteobacteria</taxon>
        <taxon>Neisseriales</taxon>
        <taxon>Neisseriaceae</taxon>
        <taxon>Aquella</taxon>
    </lineage>
</organism>
<reference evidence="8" key="1">
    <citation type="submission" date="2017-11" db="EMBL/GenBank/DDBJ databases">
        <authorList>
            <person name="Chan K.G."/>
            <person name="Lee L.S."/>
        </authorList>
    </citation>
    <scope>NUCLEOTIDE SEQUENCE [LARGE SCALE GENOMIC DNA]</scope>
    <source>
        <strain evidence="8">DSM 100970</strain>
    </source>
</reference>
<evidence type="ECO:0000256" key="5">
    <source>
        <dbReference type="SAM" id="Phobius"/>
    </source>
</evidence>
<feature type="transmembrane region" description="Helical" evidence="5">
    <location>
        <begin position="94"/>
        <end position="111"/>
    </location>
</feature>
<evidence type="ECO:0000313" key="7">
    <source>
        <dbReference type="EMBL" id="AUR51165.1"/>
    </source>
</evidence>
<feature type="transmembrane region" description="Helical" evidence="5">
    <location>
        <begin position="44"/>
        <end position="63"/>
    </location>
</feature>
<evidence type="ECO:0000256" key="2">
    <source>
        <dbReference type="ARBA" id="ARBA00022692"/>
    </source>
</evidence>
<dbReference type="EMBL" id="CP024847">
    <property type="protein sequence ID" value="AUR51165.1"/>
    <property type="molecule type" value="Genomic_DNA"/>
</dbReference>
<sequence length="345" mass="38519">MLAELKQKYFETRHQATIVLGVQSGIIVSLFGLIHSVLKLQNLNVLMALIGALVIGLLQTIALRGSLNRRLRYTFASSIIVGFAFFMGSYLGHSYWLTTLGLLILIPLVAFSASADHMLSSIFLFSADLFIVGSGMPDKLPGAIWYGVFFTLGGLLTWLAAYLWYRKFPIKDDVETKARPLSLARLFPDYRKHLRFVVLLTLAVVIGNTISYLFSLPQGYWVPMTAMLLLKSDLDVSKKKISHRLTGTLLGSVLAFIVIMLISSKIVLSLLMLPLMFLMVIALARHYGAYTFFLTIAVTVMMNLIEPDGYLITEHRIVDTVLGVIAVVAVIWFLKPRINNSELLK</sequence>
<dbReference type="AlphaFoldDB" id="A0A2I7N4N0"/>
<dbReference type="GO" id="GO:0016020">
    <property type="term" value="C:membrane"/>
    <property type="evidence" value="ECO:0007669"/>
    <property type="project" value="UniProtKB-SubCell"/>
</dbReference>
<keyword evidence="8" id="KW-1185">Reference proteome</keyword>
<keyword evidence="3 5" id="KW-1133">Transmembrane helix</keyword>
<evidence type="ECO:0000256" key="1">
    <source>
        <dbReference type="ARBA" id="ARBA00004141"/>
    </source>
</evidence>
<feature type="transmembrane region" description="Helical" evidence="5">
    <location>
        <begin position="143"/>
        <end position="165"/>
    </location>
</feature>
<accession>A0A2I7N4N0</accession>
<feature type="transmembrane region" description="Helical" evidence="5">
    <location>
        <begin position="194"/>
        <end position="214"/>
    </location>
</feature>
<keyword evidence="4 5" id="KW-0472">Membrane</keyword>
<dbReference type="OrthoDB" id="8670769at2"/>
<comment type="subcellular location">
    <subcellularLocation>
        <location evidence="1">Membrane</location>
        <topology evidence="1">Multi-pass membrane protein</topology>
    </subcellularLocation>
</comment>
<feature type="transmembrane region" description="Helical" evidence="5">
    <location>
        <begin position="16"/>
        <end position="38"/>
    </location>
</feature>
<feature type="domain" description="Integral membrane bound transporter" evidence="6">
    <location>
        <begin position="209"/>
        <end position="330"/>
    </location>
</feature>